<evidence type="ECO:0000313" key="3">
    <source>
        <dbReference type="Proteomes" id="UP000811609"/>
    </source>
</evidence>
<accession>A0A8T1Q178</accession>
<feature type="domain" description="Protein kinase" evidence="1">
    <location>
        <begin position="1"/>
        <end position="29"/>
    </location>
</feature>
<evidence type="ECO:0000259" key="1">
    <source>
        <dbReference type="PROSITE" id="PS50011"/>
    </source>
</evidence>
<proteinExistence type="predicted"/>
<dbReference type="Proteomes" id="UP000811609">
    <property type="component" value="Chromosome 7"/>
</dbReference>
<organism evidence="2 3">
    <name type="scientific">Carya illinoinensis</name>
    <name type="common">Pecan</name>
    <dbReference type="NCBI Taxonomy" id="32201"/>
    <lineage>
        <taxon>Eukaryota</taxon>
        <taxon>Viridiplantae</taxon>
        <taxon>Streptophyta</taxon>
        <taxon>Embryophyta</taxon>
        <taxon>Tracheophyta</taxon>
        <taxon>Spermatophyta</taxon>
        <taxon>Magnoliopsida</taxon>
        <taxon>eudicotyledons</taxon>
        <taxon>Gunneridae</taxon>
        <taxon>Pentapetalae</taxon>
        <taxon>rosids</taxon>
        <taxon>fabids</taxon>
        <taxon>Fagales</taxon>
        <taxon>Juglandaceae</taxon>
        <taxon>Carya</taxon>
    </lineage>
</organism>
<name>A0A8T1Q178_CARIL</name>
<dbReference type="EMBL" id="CM031815">
    <property type="protein sequence ID" value="KAG6646350.1"/>
    <property type="molecule type" value="Genomic_DNA"/>
</dbReference>
<evidence type="ECO:0000313" key="2">
    <source>
        <dbReference type="EMBL" id="KAG6646350.1"/>
    </source>
</evidence>
<protein>
    <recommendedName>
        <fullName evidence="1">Protein kinase domain-containing protein</fullName>
    </recommendedName>
</protein>
<dbReference type="GO" id="GO:0005524">
    <property type="term" value="F:ATP binding"/>
    <property type="evidence" value="ECO:0007669"/>
    <property type="project" value="InterPro"/>
</dbReference>
<dbReference type="PROSITE" id="PS50011">
    <property type="entry name" value="PROTEIN_KINASE_DOM"/>
    <property type="match status" value="1"/>
</dbReference>
<keyword evidence="3" id="KW-1185">Reference proteome</keyword>
<dbReference type="AlphaFoldDB" id="A0A8T1Q178"/>
<comment type="caution">
    <text evidence="2">The sequence shown here is derived from an EMBL/GenBank/DDBJ whole genome shotgun (WGS) entry which is preliminary data.</text>
</comment>
<dbReference type="InterPro" id="IPR000719">
    <property type="entry name" value="Prot_kinase_dom"/>
</dbReference>
<reference evidence="2" key="1">
    <citation type="submission" date="2020-12" db="EMBL/GenBank/DDBJ databases">
        <title>WGS assembly of Carya illinoinensis cv. Pawnee.</title>
        <authorList>
            <person name="Platts A."/>
            <person name="Shu S."/>
            <person name="Wright S."/>
            <person name="Barry K."/>
            <person name="Edger P."/>
            <person name="Pires J.C."/>
            <person name="Schmutz J."/>
        </authorList>
    </citation>
    <scope>NUCLEOTIDE SEQUENCE</scope>
    <source>
        <tissue evidence="2">Leaf</tissue>
    </source>
</reference>
<gene>
    <name evidence="2" type="ORF">CIPAW_07G003600</name>
</gene>
<dbReference type="GO" id="GO:0004672">
    <property type="term" value="F:protein kinase activity"/>
    <property type="evidence" value="ECO:0007669"/>
    <property type="project" value="InterPro"/>
</dbReference>
<sequence>MDYLHTSEKKAIYRDFKVSDILLDGPMMI</sequence>